<name>A0ABZ1ZXM4_STRNV</name>
<organism evidence="5 6">
    <name type="scientific">Streptomyces niveus</name>
    <name type="common">Streptomyces spheroides</name>
    <dbReference type="NCBI Taxonomy" id="193462"/>
    <lineage>
        <taxon>Bacteria</taxon>
        <taxon>Bacillati</taxon>
        <taxon>Actinomycetota</taxon>
        <taxon>Actinomycetes</taxon>
        <taxon>Kitasatosporales</taxon>
        <taxon>Streptomycetaceae</taxon>
        <taxon>Streptomyces</taxon>
    </lineage>
</organism>
<dbReference type="PANTHER" id="PTHR46797:SF23">
    <property type="entry name" value="HTH-TYPE TRANSCRIPTIONAL REGULATOR SUTR"/>
    <property type="match status" value="1"/>
</dbReference>
<dbReference type="InterPro" id="IPR001387">
    <property type="entry name" value="Cro/C1-type_HTH"/>
</dbReference>
<dbReference type="RefSeq" id="WP_329074874.1">
    <property type="nucleotide sequence ID" value="NZ_CP109495.1"/>
</dbReference>
<keyword evidence="6" id="KW-1185">Reference proteome</keyword>
<sequence>MYSPNVRIGDQIRRYRKTNGNRSQAAIAGLCGISVRYMSMIENNQRTPAPDLLSRFAVVLGVPVALLLSENATPKPKRFNSVTNDVSRALFGHVPAQNDTAISPAELRLRVERAWLSWQTSQTRFTEAERDLPPLIADVDCALHQVPSASDARARRENLRTAADLYGLLRSYCRRAGRPDLSAIVADRAIRAADDADDPVLMAIARWNMGHVLLSDPREEAAEEAEEIALTAIEQIRRERSSPELTAMQGALELVAVVSEARRREWWKARNRLEKNAGLLATRAGESNVGRTVFGPTNVQLHRLSIEMLAGESAEALRLADQVDAQDLPSRERQFTFGLDVARCYDMRREDPAVFVHLLNLEELAPEDLARSPQALALVRGLLKRVRPTYRRQVTDLADRLGLS</sequence>
<accession>A0ABZ1ZXM4</accession>
<dbReference type="Pfam" id="PF01381">
    <property type="entry name" value="HTH_3"/>
    <property type="match status" value="1"/>
</dbReference>
<dbReference type="PROSITE" id="PS50943">
    <property type="entry name" value="HTH_CROC1"/>
    <property type="match status" value="1"/>
</dbReference>
<dbReference type="EMBL" id="CP109495">
    <property type="protein sequence ID" value="WUX51223.1"/>
    <property type="molecule type" value="Genomic_DNA"/>
</dbReference>
<dbReference type="InterPro" id="IPR010982">
    <property type="entry name" value="Lambda_DNA-bd_dom_sf"/>
</dbReference>
<dbReference type="SMART" id="SM00530">
    <property type="entry name" value="HTH_XRE"/>
    <property type="match status" value="1"/>
</dbReference>
<dbReference type="Proteomes" id="UP001432209">
    <property type="component" value="Chromosome"/>
</dbReference>
<evidence type="ECO:0000313" key="5">
    <source>
        <dbReference type="EMBL" id="WUX51223.1"/>
    </source>
</evidence>
<feature type="domain" description="HTH cro/C1-type" evidence="4">
    <location>
        <begin position="12"/>
        <end position="67"/>
    </location>
</feature>
<gene>
    <name evidence="5" type="ORF">OG442_06540</name>
</gene>
<evidence type="ECO:0000256" key="2">
    <source>
        <dbReference type="ARBA" id="ARBA00023125"/>
    </source>
</evidence>
<dbReference type="InterPro" id="IPR050807">
    <property type="entry name" value="TransReg_Diox_bact_type"/>
</dbReference>
<reference evidence="5" key="1">
    <citation type="submission" date="2022-10" db="EMBL/GenBank/DDBJ databases">
        <title>The complete genomes of actinobacterial strains from the NBC collection.</title>
        <authorList>
            <person name="Joergensen T.S."/>
            <person name="Alvarez Arevalo M."/>
            <person name="Sterndorff E.B."/>
            <person name="Faurdal D."/>
            <person name="Vuksanovic O."/>
            <person name="Mourched A.-S."/>
            <person name="Charusanti P."/>
            <person name="Shaw S."/>
            <person name="Blin K."/>
            <person name="Weber T."/>
        </authorList>
    </citation>
    <scope>NUCLEOTIDE SEQUENCE</scope>
    <source>
        <strain evidence="5">NBC_01432</strain>
    </source>
</reference>
<dbReference type="PANTHER" id="PTHR46797">
    <property type="entry name" value="HTH-TYPE TRANSCRIPTIONAL REGULATOR"/>
    <property type="match status" value="1"/>
</dbReference>
<evidence type="ECO:0000313" key="6">
    <source>
        <dbReference type="Proteomes" id="UP001432209"/>
    </source>
</evidence>
<dbReference type="SUPFAM" id="SSF47413">
    <property type="entry name" value="lambda repressor-like DNA-binding domains"/>
    <property type="match status" value="1"/>
</dbReference>
<protein>
    <submittedName>
        <fullName evidence="5">Helix-turn-helix domain-containing protein</fullName>
    </submittedName>
</protein>
<proteinExistence type="predicted"/>
<evidence type="ECO:0000256" key="1">
    <source>
        <dbReference type="ARBA" id="ARBA00023015"/>
    </source>
</evidence>
<evidence type="ECO:0000256" key="3">
    <source>
        <dbReference type="ARBA" id="ARBA00023163"/>
    </source>
</evidence>
<keyword evidence="3" id="KW-0804">Transcription</keyword>
<keyword evidence="1" id="KW-0805">Transcription regulation</keyword>
<dbReference type="CDD" id="cd00093">
    <property type="entry name" value="HTH_XRE"/>
    <property type="match status" value="1"/>
</dbReference>
<dbReference type="Gene3D" id="1.10.260.40">
    <property type="entry name" value="lambda repressor-like DNA-binding domains"/>
    <property type="match status" value="1"/>
</dbReference>
<evidence type="ECO:0000259" key="4">
    <source>
        <dbReference type="PROSITE" id="PS50943"/>
    </source>
</evidence>
<keyword evidence="2" id="KW-0238">DNA-binding</keyword>